<evidence type="ECO:0000256" key="1">
    <source>
        <dbReference type="ARBA" id="ARBA00009998"/>
    </source>
</evidence>
<comment type="subunit">
    <text evidence="6">Heterooligomer composed of large and small subunits.</text>
</comment>
<dbReference type="InterPro" id="IPR003761">
    <property type="entry name" value="Exonuc_VII_S"/>
</dbReference>
<keyword evidence="7" id="KW-0175">Coiled coil</keyword>
<comment type="catalytic activity">
    <reaction evidence="6">
        <text>Exonucleolytic cleavage in either 5'- to 3'- or 3'- to 5'-direction to yield nucleoside 5'-phosphates.</text>
        <dbReference type="EC" id="3.1.11.6"/>
    </reaction>
</comment>
<protein>
    <recommendedName>
        <fullName evidence="6">Exodeoxyribonuclease 7 small subunit</fullName>
        <ecNumber evidence="6">3.1.11.6</ecNumber>
    </recommendedName>
    <alternativeName>
        <fullName evidence="6">Exodeoxyribonuclease VII small subunit</fullName>
        <shortName evidence="6">Exonuclease VII small subunit</shortName>
    </alternativeName>
</protein>
<keyword evidence="4 6" id="KW-0378">Hydrolase</keyword>
<evidence type="ECO:0000256" key="7">
    <source>
        <dbReference type="SAM" id="Coils"/>
    </source>
</evidence>
<dbReference type="EC" id="3.1.11.6" evidence="6"/>
<comment type="function">
    <text evidence="6">Bidirectionally degrades single-stranded DNA into large acid-insoluble oligonucleotides, which are then degraded further into small acid-soluble oligonucleotides.</text>
</comment>
<dbReference type="GO" id="GO:0005829">
    <property type="term" value="C:cytosol"/>
    <property type="evidence" value="ECO:0007669"/>
    <property type="project" value="TreeGrafter"/>
</dbReference>
<accession>A0A6L5GS47</accession>
<feature type="compositionally biased region" description="Basic and acidic residues" evidence="8">
    <location>
        <begin position="63"/>
        <end position="85"/>
    </location>
</feature>
<evidence type="ECO:0000256" key="8">
    <source>
        <dbReference type="SAM" id="MobiDB-lite"/>
    </source>
</evidence>
<dbReference type="AlphaFoldDB" id="A0A6L5GS47"/>
<gene>
    <name evidence="6 9" type="primary">xseB</name>
    <name evidence="9" type="ORF">FRC53_05570</name>
</gene>
<evidence type="ECO:0000313" key="10">
    <source>
        <dbReference type="Proteomes" id="UP000473648"/>
    </source>
</evidence>
<dbReference type="EMBL" id="VOGB01000004">
    <property type="protein sequence ID" value="MQM72882.1"/>
    <property type="molecule type" value="Genomic_DNA"/>
</dbReference>
<dbReference type="GO" id="GO:0009318">
    <property type="term" value="C:exodeoxyribonuclease VII complex"/>
    <property type="evidence" value="ECO:0007669"/>
    <property type="project" value="UniProtKB-UniRule"/>
</dbReference>
<feature type="coiled-coil region" evidence="7">
    <location>
        <begin position="4"/>
        <end position="62"/>
    </location>
</feature>
<dbReference type="SUPFAM" id="SSF116842">
    <property type="entry name" value="XseB-like"/>
    <property type="match status" value="1"/>
</dbReference>
<comment type="caution">
    <text evidence="9">The sequence shown here is derived from an EMBL/GenBank/DDBJ whole genome shotgun (WGS) entry which is preliminary data.</text>
</comment>
<dbReference type="NCBIfam" id="TIGR01280">
    <property type="entry name" value="xseB"/>
    <property type="match status" value="1"/>
</dbReference>
<dbReference type="PIRSF" id="PIRSF006488">
    <property type="entry name" value="Exonuc_VII_S"/>
    <property type="match status" value="1"/>
</dbReference>
<keyword evidence="10" id="KW-1185">Reference proteome</keyword>
<proteinExistence type="inferred from homology"/>
<name>A0A6L5GS47_9FIRM</name>
<dbReference type="Pfam" id="PF02609">
    <property type="entry name" value="Exonuc_VII_S"/>
    <property type="match status" value="1"/>
</dbReference>
<comment type="subcellular location">
    <subcellularLocation>
        <location evidence="6">Cytoplasm</location>
    </subcellularLocation>
</comment>
<keyword evidence="5 6" id="KW-0269">Exonuclease</keyword>
<dbReference type="HAMAP" id="MF_00337">
    <property type="entry name" value="Exonuc_7_S"/>
    <property type="match status" value="1"/>
</dbReference>
<evidence type="ECO:0000256" key="4">
    <source>
        <dbReference type="ARBA" id="ARBA00022801"/>
    </source>
</evidence>
<evidence type="ECO:0000256" key="3">
    <source>
        <dbReference type="ARBA" id="ARBA00022722"/>
    </source>
</evidence>
<comment type="similarity">
    <text evidence="1 6">Belongs to the XseB family.</text>
</comment>
<dbReference type="GO" id="GO:0008855">
    <property type="term" value="F:exodeoxyribonuclease VII activity"/>
    <property type="evidence" value="ECO:0007669"/>
    <property type="project" value="UniProtKB-UniRule"/>
</dbReference>
<keyword evidence="3 6" id="KW-0540">Nuclease</keyword>
<dbReference type="GO" id="GO:0006308">
    <property type="term" value="P:DNA catabolic process"/>
    <property type="evidence" value="ECO:0007669"/>
    <property type="project" value="UniProtKB-UniRule"/>
</dbReference>
<evidence type="ECO:0000256" key="2">
    <source>
        <dbReference type="ARBA" id="ARBA00022490"/>
    </source>
</evidence>
<organism evidence="9 10">
    <name type="scientific">Candidatus Pseudoramibacter fermentans</name>
    <dbReference type="NCBI Taxonomy" id="2594427"/>
    <lineage>
        <taxon>Bacteria</taxon>
        <taxon>Bacillati</taxon>
        <taxon>Bacillota</taxon>
        <taxon>Clostridia</taxon>
        <taxon>Eubacteriales</taxon>
        <taxon>Eubacteriaceae</taxon>
        <taxon>Pseudoramibacter</taxon>
    </lineage>
</organism>
<dbReference type="InterPro" id="IPR037004">
    <property type="entry name" value="Exonuc_VII_ssu_sf"/>
</dbReference>
<evidence type="ECO:0000256" key="5">
    <source>
        <dbReference type="ARBA" id="ARBA00022839"/>
    </source>
</evidence>
<dbReference type="PANTHER" id="PTHR34137">
    <property type="entry name" value="EXODEOXYRIBONUCLEASE 7 SMALL SUBUNIT"/>
    <property type="match status" value="1"/>
</dbReference>
<dbReference type="PANTHER" id="PTHR34137:SF1">
    <property type="entry name" value="EXODEOXYRIBONUCLEASE 7 SMALL SUBUNIT"/>
    <property type="match status" value="1"/>
</dbReference>
<sequence>MARKKTFDEKMSRLEEIVAEMNSDQLSLEKSVKLYEEGMTLLKKCENDLKSAEGKIALLTKDQSGHSELEEITEKDLEESHESRL</sequence>
<reference evidence="9" key="1">
    <citation type="journal article" date="2020" name="Appl. Environ. Microbiol.">
        <title>Medium-Chain Fatty Acid Synthesis by 'Candidatus Weimeria bifida' gen. nov., sp. nov., and 'Candidatus Pseudoramibacter fermentans' sp. nov.</title>
        <authorList>
            <person name="Scarborough M.J."/>
            <person name="Myers K.S."/>
            <person name="Donohue T.J."/>
            <person name="Noguera D.R."/>
        </authorList>
    </citation>
    <scope>NUCLEOTIDE SEQUENCE</scope>
    <source>
        <strain evidence="9">EUB1.1</strain>
    </source>
</reference>
<evidence type="ECO:0000256" key="6">
    <source>
        <dbReference type="HAMAP-Rule" id="MF_00337"/>
    </source>
</evidence>
<feature type="region of interest" description="Disordered" evidence="8">
    <location>
        <begin position="62"/>
        <end position="85"/>
    </location>
</feature>
<keyword evidence="2 6" id="KW-0963">Cytoplasm</keyword>
<dbReference type="NCBIfam" id="NF002140">
    <property type="entry name" value="PRK00977.1-4"/>
    <property type="match status" value="1"/>
</dbReference>
<dbReference type="Proteomes" id="UP000473648">
    <property type="component" value="Unassembled WGS sequence"/>
</dbReference>
<dbReference type="Gene3D" id="1.10.287.1040">
    <property type="entry name" value="Exonuclease VII, small subunit"/>
    <property type="match status" value="1"/>
</dbReference>
<evidence type="ECO:0000313" key="9">
    <source>
        <dbReference type="EMBL" id="MQM72882.1"/>
    </source>
</evidence>